<keyword evidence="3" id="KW-1185">Reference proteome</keyword>
<comment type="caution">
    <text evidence="2">The sequence shown here is derived from an EMBL/GenBank/DDBJ whole genome shotgun (WGS) entry which is preliminary data.</text>
</comment>
<evidence type="ECO:0000313" key="2">
    <source>
        <dbReference type="EMBL" id="MCV7225887.1"/>
    </source>
</evidence>
<dbReference type="Proteomes" id="UP001526201">
    <property type="component" value="Unassembled WGS sequence"/>
</dbReference>
<protein>
    <recommendedName>
        <fullName evidence="4">ESX-1 secretion-associated protein EspA/EspE-like domain-containing protein</fullName>
    </recommendedName>
</protein>
<name>A0ABT3C8V2_9MYCO</name>
<organism evidence="2 3">
    <name type="scientific">Mycolicibacterium komossense</name>
    <dbReference type="NCBI Taxonomy" id="1779"/>
    <lineage>
        <taxon>Bacteria</taxon>
        <taxon>Bacillati</taxon>
        <taxon>Actinomycetota</taxon>
        <taxon>Actinomycetes</taxon>
        <taxon>Mycobacteriales</taxon>
        <taxon>Mycobacteriaceae</taxon>
        <taxon>Mycolicibacterium</taxon>
    </lineage>
</organism>
<dbReference type="EMBL" id="JACKTY010000020">
    <property type="protein sequence ID" value="MCV7225887.1"/>
    <property type="molecule type" value="Genomic_DNA"/>
</dbReference>
<sequence>MTLTVADIERWDGGDVREVFHAATSRAQAAFDAADGLASLPAFSSWGGAAAEAAREAIGRTRKDLDVHGNEALAVAQAAGRAADSIDQIKSDLAALKADAEDSGLEIDPYSNRVVPIPGSTHGRREMQSKIPGLQVRLNSIVEQADSVDSALAASINMADGKVPIPPPTSPAQLSPADAQRRQNERDAFKQATGRDPVTASDWETAAMLDPHSYDPKNQGVPASVVVGRIQPVPGQGIVRTNLFIPGEKAWTPLGDNLGDNRGFNPAAGPEDSRVSIVTDYDNGLVVVRQNPSIFLGDNGNQLKAGHPDVRVSQSPNGSVLINYAAADPFSPGGESLAKATPWNVQGRLAISPGLNGPVAGGLISDFPAVEIYRDSGGQAVELGKIMPQNTSLYGPVAGLHLTQSIGQTDLLDQFPAAVSPTPMARIPPVILPYPSVSLGPVAELTQVPVGR</sequence>
<feature type="compositionally biased region" description="Basic and acidic residues" evidence="1">
    <location>
        <begin position="179"/>
        <end position="189"/>
    </location>
</feature>
<evidence type="ECO:0000313" key="3">
    <source>
        <dbReference type="Proteomes" id="UP001526201"/>
    </source>
</evidence>
<dbReference type="RefSeq" id="WP_264066730.1">
    <property type="nucleotide sequence ID" value="NZ_JACKTY010000020.1"/>
</dbReference>
<evidence type="ECO:0008006" key="4">
    <source>
        <dbReference type="Google" id="ProtNLM"/>
    </source>
</evidence>
<accession>A0ABT3C8V2</accession>
<proteinExistence type="predicted"/>
<gene>
    <name evidence="2" type="ORF">H7J73_07555</name>
</gene>
<evidence type="ECO:0000256" key="1">
    <source>
        <dbReference type="SAM" id="MobiDB-lite"/>
    </source>
</evidence>
<feature type="region of interest" description="Disordered" evidence="1">
    <location>
        <begin position="162"/>
        <end position="197"/>
    </location>
</feature>
<reference evidence="2 3" key="1">
    <citation type="journal article" date="2022" name="BMC Genomics">
        <title>Comparative genome analysis of mycobacteria focusing on tRNA and non-coding RNA.</title>
        <authorList>
            <person name="Behra P.R.K."/>
            <person name="Pettersson B.M.F."/>
            <person name="Ramesh M."/>
            <person name="Das S."/>
            <person name="Dasgupta S."/>
            <person name="Kirsebom L.A."/>
        </authorList>
    </citation>
    <scope>NUCLEOTIDE SEQUENCE [LARGE SCALE GENOMIC DNA]</scope>
    <source>
        <strain evidence="2 3">DSM 44078</strain>
    </source>
</reference>